<dbReference type="FunFam" id="1.20.58.60:FF:000361">
    <property type="entry name" value="Spectrin, beta, non-erythrocytic 5"/>
    <property type="match status" value="1"/>
</dbReference>
<dbReference type="InterPro" id="IPR018159">
    <property type="entry name" value="Spectrin/alpha-actinin"/>
</dbReference>
<dbReference type="PANTHER" id="PTHR11915">
    <property type="entry name" value="SPECTRIN/FILAMIN RELATED CYTOSKELETAL PROTEIN"/>
    <property type="match status" value="1"/>
</dbReference>
<comment type="subcellular location">
    <subcellularLocation>
        <location evidence="1">Cytoplasm</location>
        <location evidence="1">Cytoskeleton</location>
    </subcellularLocation>
</comment>
<dbReference type="CDD" id="cd00176">
    <property type="entry name" value="SPEC"/>
    <property type="match status" value="4"/>
</dbReference>
<protein>
    <submittedName>
        <fullName evidence="9">Spectrin beta chain, non-erythrocytic 5</fullName>
    </submittedName>
</protein>
<feature type="non-terminal residue" evidence="9">
    <location>
        <position position="931"/>
    </location>
</feature>
<accession>A0A218V9P0</accession>
<evidence type="ECO:0000256" key="7">
    <source>
        <dbReference type="ARBA" id="ARBA00023212"/>
    </source>
</evidence>
<feature type="coiled-coil region" evidence="8">
    <location>
        <begin position="681"/>
        <end position="729"/>
    </location>
</feature>
<keyword evidence="3" id="KW-0117">Actin capping</keyword>
<dbReference type="SMART" id="SM00150">
    <property type="entry name" value="SPEC"/>
    <property type="match status" value="9"/>
</dbReference>
<feature type="coiled-coil region" evidence="8">
    <location>
        <begin position="226"/>
        <end position="253"/>
    </location>
</feature>
<proteinExistence type="inferred from homology"/>
<evidence type="ECO:0000256" key="3">
    <source>
        <dbReference type="ARBA" id="ARBA00022467"/>
    </source>
</evidence>
<dbReference type="SUPFAM" id="SSF46966">
    <property type="entry name" value="Spectrin repeat"/>
    <property type="match status" value="8"/>
</dbReference>
<dbReference type="GO" id="GO:0003779">
    <property type="term" value="F:actin binding"/>
    <property type="evidence" value="ECO:0007669"/>
    <property type="project" value="UniProtKB-KW"/>
</dbReference>
<dbReference type="GO" id="GO:0005737">
    <property type="term" value="C:cytoplasm"/>
    <property type="evidence" value="ECO:0007669"/>
    <property type="project" value="UniProtKB-ARBA"/>
</dbReference>
<evidence type="ECO:0000256" key="2">
    <source>
        <dbReference type="ARBA" id="ARBA00006826"/>
    </source>
</evidence>
<dbReference type="InterPro" id="IPR002017">
    <property type="entry name" value="Spectrin_repeat"/>
</dbReference>
<dbReference type="GO" id="GO:0051693">
    <property type="term" value="P:actin filament capping"/>
    <property type="evidence" value="ECO:0007669"/>
    <property type="project" value="UniProtKB-KW"/>
</dbReference>
<dbReference type="FunFam" id="1.20.58.60:FF:000309">
    <property type="entry name" value="Spectrin beta non-erythrocytic 5"/>
    <property type="match status" value="1"/>
</dbReference>
<dbReference type="AlphaFoldDB" id="A0A218V9P0"/>
<organism evidence="9 10">
    <name type="scientific">Lonchura striata</name>
    <name type="common">white-rumped munia</name>
    <dbReference type="NCBI Taxonomy" id="40157"/>
    <lineage>
        <taxon>Eukaryota</taxon>
        <taxon>Metazoa</taxon>
        <taxon>Chordata</taxon>
        <taxon>Craniata</taxon>
        <taxon>Vertebrata</taxon>
        <taxon>Euteleostomi</taxon>
        <taxon>Archelosauria</taxon>
        <taxon>Archosauria</taxon>
        <taxon>Dinosauria</taxon>
        <taxon>Saurischia</taxon>
        <taxon>Theropoda</taxon>
        <taxon>Coelurosauria</taxon>
        <taxon>Aves</taxon>
        <taxon>Neognathae</taxon>
        <taxon>Neoaves</taxon>
        <taxon>Telluraves</taxon>
        <taxon>Australaves</taxon>
        <taxon>Passeriformes</taxon>
        <taxon>Passeroidea</taxon>
        <taxon>Estrildidae</taxon>
        <taxon>Estrildinae</taxon>
        <taxon>Lonchura</taxon>
    </lineage>
</organism>
<dbReference type="FunFam" id="1.20.58.60:FF:000017">
    <property type="entry name" value="Spectrin alpha chain, non-erythrocytic 1"/>
    <property type="match status" value="1"/>
</dbReference>
<keyword evidence="8" id="KW-0175">Coiled coil</keyword>
<evidence type="ECO:0000256" key="4">
    <source>
        <dbReference type="ARBA" id="ARBA00022490"/>
    </source>
</evidence>
<evidence type="ECO:0000256" key="8">
    <source>
        <dbReference type="SAM" id="Coils"/>
    </source>
</evidence>
<dbReference type="EMBL" id="MUZQ01000024">
    <property type="protein sequence ID" value="OWK62646.1"/>
    <property type="molecule type" value="Genomic_DNA"/>
</dbReference>
<evidence type="ECO:0000313" key="10">
    <source>
        <dbReference type="Proteomes" id="UP000197619"/>
    </source>
</evidence>
<reference evidence="9 10" key="1">
    <citation type="submission" date="2017-05" db="EMBL/GenBank/DDBJ databases">
        <title>Genome of assembly of the Bengalese finch, Lonchura striata domestica.</title>
        <authorList>
            <person name="Colquitt B.M."/>
            <person name="Brainard M.S."/>
        </authorList>
    </citation>
    <scope>NUCLEOTIDE SEQUENCE [LARGE SCALE GENOMIC DNA]</scope>
    <source>
        <strain evidence="9">White83orange57</strain>
    </source>
</reference>
<feature type="coiled-coil region" evidence="8">
    <location>
        <begin position="780"/>
        <end position="853"/>
    </location>
</feature>
<dbReference type="Gene3D" id="1.20.58.60">
    <property type="match status" value="8"/>
</dbReference>
<keyword evidence="6" id="KW-0009">Actin-binding</keyword>
<dbReference type="Pfam" id="PF00435">
    <property type="entry name" value="Spectrin"/>
    <property type="match status" value="8"/>
</dbReference>
<dbReference type="FunFam" id="1.20.58.60:FF:000007">
    <property type="entry name" value="Spectrin alpha chain non-erythrocytic 1"/>
    <property type="match status" value="1"/>
</dbReference>
<keyword evidence="4" id="KW-0963">Cytoplasm</keyword>
<gene>
    <name evidence="9" type="primary">SPTBN5_2</name>
    <name evidence="9" type="ORF">RLOC_00009917</name>
</gene>
<evidence type="ECO:0000256" key="6">
    <source>
        <dbReference type="ARBA" id="ARBA00023203"/>
    </source>
</evidence>
<evidence type="ECO:0000256" key="5">
    <source>
        <dbReference type="ARBA" id="ARBA00022737"/>
    </source>
</evidence>
<evidence type="ECO:0000313" key="9">
    <source>
        <dbReference type="EMBL" id="OWK62646.1"/>
    </source>
</evidence>
<dbReference type="FunFam" id="1.20.58.60:FF:000135">
    <property type="entry name" value="Spectrin beta chain, non-erythrocytic"/>
    <property type="match status" value="1"/>
</dbReference>
<keyword evidence="5" id="KW-0677">Repeat</keyword>
<keyword evidence="10" id="KW-1185">Reference proteome</keyword>
<name>A0A218V9P0_9PASE</name>
<comment type="similarity">
    <text evidence="2">Belongs to the spectrin family.</text>
</comment>
<comment type="caution">
    <text evidence="9">The sequence shown here is derived from an EMBL/GenBank/DDBJ whole genome shotgun (WGS) entry which is preliminary data.</text>
</comment>
<sequence>MQKLEDPSIQDPSNLQDKMKLLQKHQVFEAEILANEEIIIAVNKKGEALISKGHPKSGEIRRQVRMLQEHWEKLKRAVAARGKMLEDSRDFLEFLQKVDQEVMINVGDVGNDYEHCLQLKKKLNEFRGATSGESTVDDAHIRTINALAMKLERQNKEETKTIYERRKQLNEKWNSFHGNLNAYRKKLEGALEIHALIREIDDITERITEKSVLIQALDYGKDVESVENLIRRHEEMEREISVIKSKIEPLELESFRLSTRNPSINDKLTVKQQEMKNNWLRLQGQAKQRKEKLEASYQLQKFNLEMKEILDWAQNTRALMEAGALPKSANEAESMIEEHQERKASTFRGSSCTYWESFCVHSIPLSITWQVHALPEEIEARVERFNALSDYGKELGNSGHYATPEIRQSLSRLQQAWSELIQAWKEQYIKLFQAQDLQKFYGYVEQIESWLSSKEAFLANEDLGDSVSSVESLQRKHTQFEKALEAQMEKIDEMASFAQQLTQNKHYDSENISSRCQAVLRRKKRLLENAAARRHLLEESRLLQKFLKNSFEVAAWINEKNSIAQDDSWKDPSNLQTKLQRHQAFQAEIMANRNRLDSIKSEGEKMLHERHYAPEAIQSRLQEMEELWEELLASCQDKWTKLQDAYKGLHFQRNVEDTEKWLEGVENDLKAPYSDNDLVVLNSHLKKQEELEEDIAAHRDRLQELVVTAQQFQKEKHFLADELEEKVDELVQRYKRLHDPLQERRGSLEASRLQYQFFRDVDEELAWVREKLPVASSKDYGKSLVTIQSLQEKHQNLENEINSRDALTKAVISTGQKLVRGGHSASRKIIEQLKELETSVETLKAEAQERRQRLMQSYEAHLFLNELLEVEAWLAERSFILETSDYGKNEESTQVLLRKLEATKLDMDSFRLRIEKVQETGASLINKDSPE</sequence>
<evidence type="ECO:0000256" key="1">
    <source>
        <dbReference type="ARBA" id="ARBA00004245"/>
    </source>
</evidence>
<dbReference type="GO" id="GO:0005856">
    <property type="term" value="C:cytoskeleton"/>
    <property type="evidence" value="ECO:0007669"/>
    <property type="project" value="UniProtKB-SubCell"/>
</dbReference>
<dbReference type="Proteomes" id="UP000197619">
    <property type="component" value="Unassembled WGS sequence"/>
</dbReference>
<keyword evidence="7" id="KW-0206">Cytoskeleton</keyword>